<dbReference type="Proteomes" id="UP001374535">
    <property type="component" value="Chromosome 7"/>
</dbReference>
<reference evidence="7 8" key="1">
    <citation type="journal article" date="2023" name="Life. Sci Alliance">
        <title>Evolutionary insights into 3D genome organization and epigenetic landscape of Vigna mungo.</title>
        <authorList>
            <person name="Junaid A."/>
            <person name="Singh B."/>
            <person name="Bhatia S."/>
        </authorList>
    </citation>
    <scope>NUCLEOTIDE SEQUENCE [LARGE SCALE GENOMIC DNA]</scope>
    <source>
        <strain evidence="7">Urdbean</strain>
    </source>
</reference>
<keyword evidence="2" id="KW-0808">Transferase</keyword>
<gene>
    <name evidence="7" type="ORF">V8G54_024951</name>
</gene>
<evidence type="ECO:0000256" key="5">
    <source>
        <dbReference type="ARBA" id="ARBA00022840"/>
    </source>
</evidence>
<keyword evidence="1" id="KW-0723">Serine/threonine-protein kinase</keyword>
<dbReference type="InterPro" id="IPR000719">
    <property type="entry name" value="Prot_kinase_dom"/>
</dbReference>
<feature type="domain" description="Protein kinase" evidence="6">
    <location>
        <begin position="1"/>
        <end position="85"/>
    </location>
</feature>
<dbReference type="SUPFAM" id="SSF56112">
    <property type="entry name" value="Protein kinase-like (PK-like)"/>
    <property type="match status" value="1"/>
</dbReference>
<keyword evidence="5" id="KW-0067">ATP-binding</keyword>
<dbReference type="GO" id="GO:0005886">
    <property type="term" value="C:plasma membrane"/>
    <property type="evidence" value="ECO:0007669"/>
    <property type="project" value="TreeGrafter"/>
</dbReference>
<dbReference type="PANTHER" id="PTHR27002">
    <property type="entry name" value="RECEPTOR-LIKE SERINE/THREONINE-PROTEIN KINASE SD1-8"/>
    <property type="match status" value="1"/>
</dbReference>
<evidence type="ECO:0000256" key="4">
    <source>
        <dbReference type="ARBA" id="ARBA00022777"/>
    </source>
</evidence>
<keyword evidence="8" id="KW-1185">Reference proteome</keyword>
<dbReference type="GO" id="GO:0005524">
    <property type="term" value="F:ATP binding"/>
    <property type="evidence" value="ECO:0007669"/>
    <property type="project" value="UniProtKB-KW"/>
</dbReference>
<dbReference type="Gene3D" id="1.10.510.10">
    <property type="entry name" value="Transferase(Phosphotransferase) domain 1"/>
    <property type="match status" value="1"/>
</dbReference>
<sequence length="141" mass="15965">MSPEYAMEGISSTKSDVYSFGVLLLEIVSGRRNTSFYDVDHPLNLTGHVEGAVMQLVDSSLSELFDLDEVKRCIHVGLLCVSQYANDRPKMSDVISMLTKESSIVTLPQRPAFYWERDYSYKKVSYEELNTDSMEEITTSS</sequence>
<dbReference type="PROSITE" id="PS50011">
    <property type="entry name" value="PROTEIN_KINASE_DOM"/>
    <property type="match status" value="1"/>
</dbReference>
<accession>A0AAQ3N7A2</accession>
<evidence type="ECO:0000259" key="6">
    <source>
        <dbReference type="PROSITE" id="PS50011"/>
    </source>
</evidence>
<dbReference type="PANTHER" id="PTHR27002:SF776">
    <property type="entry name" value="CYSTEINE-RICH RLK (RECEPTOR-LIKE KINASE) PROTEIN"/>
    <property type="match status" value="1"/>
</dbReference>
<evidence type="ECO:0000256" key="1">
    <source>
        <dbReference type="ARBA" id="ARBA00022527"/>
    </source>
</evidence>
<dbReference type="InterPro" id="IPR011009">
    <property type="entry name" value="Kinase-like_dom_sf"/>
</dbReference>
<keyword evidence="3" id="KW-0547">Nucleotide-binding</keyword>
<keyword evidence="4" id="KW-0418">Kinase</keyword>
<name>A0AAQ3N7A2_VIGMU</name>
<evidence type="ECO:0000256" key="3">
    <source>
        <dbReference type="ARBA" id="ARBA00022741"/>
    </source>
</evidence>
<dbReference type="Pfam" id="PF07714">
    <property type="entry name" value="PK_Tyr_Ser-Thr"/>
    <property type="match status" value="1"/>
</dbReference>
<dbReference type="AlphaFoldDB" id="A0AAQ3N7A2"/>
<dbReference type="EMBL" id="CP144694">
    <property type="protein sequence ID" value="WVZ04145.1"/>
    <property type="molecule type" value="Genomic_DNA"/>
</dbReference>
<evidence type="ECO:0000256" key="2">
    <source>
        <dbReference type="ARBA" id="ARBA00022679"/>
    </source>
</evidence>
<organism evidence="7 8">
    <name type="scientific">Vigna mungo</name>
    <name type="common">Black gram</name>
    <name type="synonym">Phaseolus mungo</name>
    <dbReference type="NCBI Taxonomy" id="3915"/>
    <lineage>
        <taxon>Eukaryota</taxon>
        <taxon>Viridiplantae</taxon>
        <taxon>Streptophyta</taxon>
        <taxon>Embryophyta</taxon>
        <taxon>Tracheophyta</taxon>
        <taxon>Spermatophyta</taxon>
        <taxon>Magnoliopsida</taxon>
        <taxon>eudicotyledons</taxon>
        <taxon>Gunneridae</taxon>
        <taxon>Pentapetalae</taxon>
        <taxon>rosids</taxon>
        <taxon>fabids</taxon>
        <taxon>Fabales</taxon>
        <taxon>Fabaceae</taxon>
        <taxon>Papilionoideae</taxon>
        <taxon>50 kb inversion clade</taxon>
        <taxon>NPAAA clade</taxon>
        <taxon>indigoferoid/millettioid clade</taxon>
        <taxon>Phaseoleae</taxon>
        <taxon>Vigna</taxon>
    </lineage>
</organism>
<dbReference type="InterPro" id="IPR001245">
    <property type="entry name" value="Ser-Thr/Tyr_kinase_cat_dom"/>
</dbReference>
<evidence type="ECO:0000313" key="8">
    <source>
        <dbReference type="Proteomes" id="UP001374535"/>
    </source>
</evidence>
<proteinExistence type="predicted"/>
<dbReference type="GO" id="GO:0004674">
    <property type="term" value="F:protein serine/threonine kinase activity"/>
    <property type="evidence" value="ECO:0007669"/>
    <property type="project" value="UniProtKB-KW"/>
</dbReference>
<protein>
    <recommendedName>
        <fullName evidence="6">Protein kinase domain-containing protein</fullName>
    </recommendedName>
</protein>
<evidence type="ECO:0000313" key="7">
    <source>
        <dbReference type="EMBL" id="WVZ04145.1"/>
    </source>
</evidence>